<organism evidence="3 4">
    <name type="scientific">Panagrellus redivivus</name>
    <name type="common">Microworm</name>
    <dbReference type="NCBI Taxonomy" id="6233"/>
    <lineage>
        <taxon>Eukaryota</taxon>
        <taxon>Metazoa</taxon>
        <taxon>Ecdysozoa</taxon>
        <taxon>Nematoda</taxon>
        <taxon>Chromadorea</taxon>
        <taxon>Rhabditida</taxon>
        <taxon>Tylenchina</taxon>
        <taxon>Panagrolaimomorpha</taxon>
        <taxon>Panagrolaimoidea</taxon>
        <taxon>Panagrolaimidae</taxon>
        <taxon>Panagrellus</taxon>
    </lineage>
</organism>
<dbReference type="Proteomes" id="UP000492821">
    <property type="component" value="Unassembled WGS sequence"/>
</dbReference>
<accession>A0A7E4VRI1</accession>
<reference evidence="4" key="2">
    <citation type="submission" date="2020-10" db="UniProtKB">
        <authorList>
            <consortium name="WormBaseParasite"/>
        </authorList>
    </citation>
    <scope>IDENTIFICATION</scope>
</reference>
<evidence type="ECO:0000313" key="4">
    <source>
        <dbReference type="WBParaSite" id="Pan_g23262.t1"/>
    </source>
</evidence>
<evidence type="ECO:0000256" key="1">
    <source>
        <dbReference type="SAM" id="MobiDB-lite"/>
    </source>
</evidence>
<dbReference type="InterPro" id="IPR007284">
    <property type="entry name" value="Ground-like_dom"/>
</dbReference>
<dbReference type="Pfam" id="PF04155">
    <property type="entry name" value="Ground-like"/>
    <property type="match status" value="1"/>
</dbReference>
<feature type="domain" description="Ground-like" evidence="2">
    <location>
        <begin position="253"/>
        <end position="335"/>
    </location>
</feature>
<evidence type="ECO:0000313" key="3">
    <source>
        <dbReference type="Proteomes" id="UP000492821"/>
    </source>
</evidence>
<dbReference type="WBParaSite" id="Pan_g23262.t1">
    <property type="protein sequence ID" value="Pan_g23262.t1"/>
    <property type="gene ID" value="Pan_g23262"/>
</dbReference>
<dbReference type="PANTHER" id="PTHR31967:SF20">
    <property type="entry name" value="GROUND-LIKE DOMAIN-CONTAINING PROTEIN"/>
    <property type="match status" value="1"/>
</dbReference>
<evidence type="ECO:0000259" key="2">
    <source>
        <dbReference type="Pfam" id="PF04155"/>
    </source>
</evidence>
<protein>
    <submittedName>
        <fullName evidence="4">Ground-like domain-containing protein</fullName>
    </submittedName>
</protein>
<dbReference type="AlphaFoldDB" id="A0A7E4VRI1"/>
<sequence>MQKQNKHGTTMEKFCDVIEVFVKRKVIKLCGTAWVKPFWRHQTLNEFGIVVGSEASMASRLFRAVLIVTTQIALANGIFYSCCTCPAPLNRGCVQQTPVQTVVVARPPVQTVQSGYVHTVQQVPQVQQYQPVQPVYEVQQVVQEPPVERVRIVHQPIIKHIRVPVPVHVPVPYYPHHRSYYRPGRDRDEFYIPRHRYYSSYEDDFDPFFRPPPPPPPRVHEVVIPVIYRPVKRITTTTTPAPPKDSCYTNDSGFKCCNGDLETTMHSAYSTLKASPTFNDCNIGLMAKVVQKAAQKRFRLSFETIVSLKPFGANSLYDGNYTCRFERDGKYFLSYATPVQYGIDDAKSESTLNNADASHDDANNGGTGEVTDDRKQEKVGDLNAGLKDVKSTGVELHERVRKAILADRQHVFLKQDNFVRFDAVNSTSRSESFITHEITMGSVDPLISVRRRRSAFPQC</sequence>
<keyword evidence="3" id="KW-1185">Reference proteome</keyword>
<dbReference type="PANTHER" id="PTHR31967">
    <property type="entry name" value="GROUNDHOG (HEDGEHOG-LIKE FAMILY)-RELATED"/>
    <property type="match status" value="1"/>
</dbReference>
<reference evidence="3" key="1">
    <citation type="journal article" date="2013" name="Genetics">
        <title>The draft genome and transcriptome of Panagrellus redivivus are shaped by the harsh demands of a free-living lifestyle.</title>
        <authorList>
            <person name="Srinivasan J."/>
            <person name="Dillman A.R."/>
            <person name="Macchietto M.G."/>
            <person name="Heikkinen L."/>
            <person name="Lakso M."/>
            <person name="Fracchia K.M."/>
            <person name="Antoshechkin I."/>
            <person name="Mortazavi A."/>
            <person name="Wong G."/>
            <person name="Sternberg P.W."/>
        </authorList>
    </citation>
    <scope>NUCLEOTIDE SEQUENCE [LARGE SCALE GENOMIC DNA]</scope>
    <source>
        <strain evidence="3">MT8872</strain>
    </source>
</reference>
<feature type="region of interest" description="Disordered" evidence="1">
    <location>
        <begin position="351"/>
        <end position="376"/>
    </location>
</feature>
<name>A0A7E4VRI1_PANRE</name>
<proteinExistence type="predicted"/>